<evidence type="ECO:0000256" key="1">
    <source>
        <dbReference type="SAM" id="MobiDB-lite"/>
    </source>
</evidence>
<feature type="region of interest" description="Disordered" evidence="1">
    <location>
        <begin position="16"/>
        <end position="117"/>
    </location>
</feature>
<feature type="compositionally biased region" description="Basic and acidic residues" evidence="1">
    <location>
        <begin position="30"/>
        <end position="47"/>
    </location>
</feature>
<evidence type="ECO:0000313" key="3">
    <source>
        <dbReference type="EMBL" id="KAG8383353.1"/>
    </source>
</evidence>
<sequence length="492" mass="54586">MPTFTAIAFDRLIEPGAAKSMTQVINSPDPKLERTRSSPSSRRDRGIDAPSSKMERGVSVPPKPKLENRVGIPPNPKLARGDSVPQNPKLATGVSVPSYPKLDRRNSASVTTTSTMDKKNHWTQISPALYATPKSTPLPDSPSSFPPSPYIINHKRRGPRLMKSFSEDDVSTCKQASDEIKVDENVSEDDISVPVEVLGSTMDDNDKLLGLGDVKEKHLDGVLDVEVGTSVMENGAMKSVAFNLQQDSEVDDFVDPQDSMSVKSFGESEGNGGTERSLNSTTPVAEFFDAWEELSSEIGPQLPMPDIENELREIRLSLLMEIEKSKQAEENLNIMQNQWQRIREQLSVVGLTLPEDPTTLPDGADPAAEVCQQVYLARFISNSIGRGIAKAEVEMEMEAQLKLKNCEIARLWDRLRYYEAVNQEMSQRNQEVVETTRRLRQRRKRRQRWVWGSIATAITLGSTVLAYSYFHTGKGSSSLGPSPAPEVDGKRN</sequence>
<organism evidence="3 4">
    <name type="scientific">Buddleja alternifolia</name>
    <dbReference type="NCBI Taxonomy" id="168488"/>
    <lineage>
        <taxon>Eukaryota</taxon>
        <taxon>Viridiplantae</taxon>
        <taxon>Streptophyta</taxon>
        <taxon>Embryophyta</taxon>
        <taxon>Tracheophyta</taxon>
        <taxon>Spermatophyta</taxon>
        <taxon>Magnoliopsida</taxon>
        <taxon>eudicotyledons</taxon>
        <taxon>Gunneridae</taxon>
        <taxon>Pentapetalae</taxon>
        <taxon>asterids</taxon>
        <taxon>lamiids</taxon>
        <taxon>Lamiales</taxon>
        <taxon>Scrophulariaceae</taxon>
        <taxon>Buddlejeae</taxon>
        <taxon>Buddleja</taxon>
    </lineage>
</organism>
<evidence type="ECO:0000313" key="4">
    <source>
        <dbReference type="Proteomes" id="UP000826271"/>
    </source>
</evidence>
<keyword evidence="2" id="KW-0472">Membrane</keyword>
<proteinExistence type="predicted"/>
<dbReference type="AlphaFoldDB" id="A0AAV6XM19"/>
<reference evidence="3" key="1">
    <citation type="submission" date="2019-10" db="EMBL/GenBank/DDBJ databases">
        <authorList>
            <person name="Zhang R."/>
            <person name="Pan Y."/>
            <person name="Wang J."/>
            <person name="Ma R."/>
            <person name="Yu S."/>
        </authorList>
    </citation>
    <scope>NUCLEOTIDE SEQUENCE</scope>
    <source>
        <strain evidence="3">LA-IB0</strain>
        <tissue evidence="3">Leaf</tissue>
    </source>
</reference>
<protein>
    <submittedName>
        <fullName evidence="3">Uncharacterized protein</fullName>
    </submittedName>
</protein>
<accession>A0AAV6XM19</accession>
<dbReference type="Proteomes" id="UP000826271">
    <property type="component" value="Unassembled WGS sequence"/>
</dbReference>
<feature type="region of interest" description="Disordered" evidence="1">
    <location>
        <begin position="255"/>
        <end position="279"/>
    </location>
</feature>
<keyword evidence="2" id="KW-0812">Transmembrane</keyword>
<feature type="transmembrane region" description="Helical" evidence="2">
    <location>
        <begin position="449"/>
        <end position="470"/>
    </location>
</feature>
<gene>
    <name evidence="3" type="ORF">BUALT_Bualt04G0003600</name>
</gene>
<dbReference type="EMBL" id="WHWC01000004">
    <property type="protein sequence ID" value="KAG8383353.1"/>
    <property type="molecule type" value="Genomic_DNA"/>
</dbReference>
<name>A0AAV6XM19_9LAMI</name>
<keyword evidence="4" id="KW-1185">Reference proteome</keyword>
<dbReference type="PANTHER" id="PTHR35490">
    <property type="entry name" value="BACTERIOPHAGE N4 ADSORPTION B PROTEIN"/>
    <property type="match status" value="1"/>
</dbReference>
<evidence type="ECO:0000256" key="2">
    <source>
        <dbReference type="SAM" id="Phobius"/>
    </source>
</evidence>
<comment type="caution">
    <text evidence="3">The sequence shown here is derived from an EMBL/GenBank/DDBJ whole genome shotgun (WGS) entry which is preliminary data.</text>
</comment>
<dbReference type="PANTHER" id="PTHR35490:SF2">
    <property type="entry name" value="BACTERIOPHAGE N4 ADSORPTION B PROTEIN"/>
    <property type="match status" value="1"/>
</dbReference>
<keyword evidence="2" id="KW-1133">Transmembrane helix</keyword>